<dbReference type="InterPro" id="IPR025736">
    <property type="entry name" value="PucR_C-HTH_dom"/>
</dbReference>
<dbReference type="PANTHER" id="PTHR33744:SF1">
    <property type="entry name" value="DNA-BINDING TRANSCRIPTIONAL ACTIVATOR ADER"/>
    <property type="match status" value="1"/>
</dbReference>
<feature type="domain" description="RsbT co-antagonist protein RsbRD N-terminal" evidence="3">
    <location>
        <begin position="33"/>
        <end position="169"/>
    </location>
</feature>
<proteinExistence type="inferred from homology"/>
<dbReference type="KEGG" id="mseo:MSEO_51620"/>
<evidence type="ECO:0000259" key="4">
    <source>
        <dbReference type="Pfam" id="PF17853"/>
    </source>
</evidence>
<feature type="domain" description="PucR C-terminal helix-turn-helix" evidence="2">
    <location>
        <begin position="343"/>
        <end position="399"/>
    </location>
</feature>
<evidence type="ECO:0000313" key="5">
    <source>
        <dbReference type="EMBL" id="BBY04663.1"/>
    </source>
</evidence>
<dbReference type="EMBL" id="AP022582">
    <property type="protein sequence ID" value="BBY04663.1"/>
    <property type="molecule type" value="Genomic_DNA"/>
</dbReference>
<gene>
    <name evidence="5" type="ORF">MSEO_51620</name>
</gene>
<name>A0A7I7P6Y6_9MYCO</name>
<dbReference type="Pfam" id="PF14361">
    <property type="entry name" value="RsbRD_N"/>
    <property type="match status" value="1"/>
</dbReference>
<dbReference type="PANTHER" id="PTHR33744">
    <property type="entry name" value="CARBOHYDRATE DIACID REGULATOR"/>
    <property type="match status" value="1"/>
</dbReference>
<evidence type="ECO:0000313" key="6">
    <source>
        <dbReference type="Proteomes" id="UP000466632"/>
    </source>
</evidence>
<dbReference type="InterPro" id="IPR051448">
    <property type="entry name" value="CdaR-like_regulators"/>
</dbReference>
<dbReference type="InterPro" id="IPR041522">
    <property type="entry name" value="CdaR_GGDEF"/>
</dbReference>
<dbReference type="Pfam" id="PF13556">
    <property type="entry name" value="HTH_30"/>
    <property type="match status" value="1"/>
</dbReference>
<dbReference type="RefSeq" id="WP_163684353.1">
    <property type="nucleotide sequence ID" value="NZ_AP022582.1"/>
</dbReference>
<feature type="domain" description="CdaR GGDEF-like" evidence="4">
    <location>
        <begin position="185"/>
        <end position="292"/>
    </location>
</feature>
<dbReference type="InterPro" id="IPR025751">
    <property type="entry name" value="RsbRD_N_dom"/>
</dbReference>
<sequence length="406" mass="44147">MGVAPRNRGVRHGAPIDPYVAELSKLMLSRAPKLGKAMADLLCRDIDAYRDGGVVTKDQVAQSCAANVAFIFDSLTSGADVDVSPAERTGTERALAGVPLPAVMTAYRIGFRFMWEETLATARAAAIPTDAILDATARIFFAQETFTQAMADAYRHQLTTQILEREEERSALVEALLSRRMTNRRSLWEAADLLRLPTSGPYVVVAAELPAIGRVGLPVIENKLSARDIRSAWRLLPDVQVGIVHLNGPTTDALNTLVEVLGQVAIARVGISPPFRELAETSDALRLARLALTGKPSGASLISVFDDTPLAVLAVSAPEAMAKIRSSLLRRVDELPAEERAVLLDTFQAWLDSGGSANDAASKIFCHPNTVRHRLRRIEELTGRSLSRPRDVAELCLVFEAERRLP</sequence>
<protein>
    <recommendedName>
        <fullName evidence="7">PucR family transcriptional regulator</fullName>
    </recommendedName>
</protein>
<dbReference type="Proteomes" id="UP000466632">
    <property type="component" value="Chromosome"/>
</dbReference>
<accession>A0A7I7P6Y6</accession>
<keyword evidence="6" id="KW-1185">Reference proteome</keyword>
<dbReference type="InterPro" id="IPR042070">
    <property type="entry name" value="PucR_C-HTH_sf"/>
</dbReference>
<dbReference type="Pfam" id="PF17853">
    <property type="entry name" value="GGDEF_2"/>
    <property type="match status" value="1"/>
</dbReference>
<evidence type="ECO:0000259" key="3">
    <source>
        <dbReference type="Pfam" id="PF14361"/>
    </source>
</evidence>
<evidence type="ECO:0008006" key="7">
    <source>
        <dbReference type="Google" id="ProtNLM"/>
    </source>
</evidence>
<evidence type="ECO:0000259" key="2">
    <source>
        <dbReference type="Pfam" id="PF13556"/>
    </source>
</evidence>
<evidence type="ECO:0000256" key="1">
    <source>
        <dbReference type="ARBA" id="ARBA00006754"/>
    </source>
</evidence>
<comment type="similarity">
    <text evidence="1">Belongs to the CdaR family.</text>
</comment>
<dbReference type="Gene3D" id="1.10.10.2840">
    <property type="entry name" value="PucR C-terminal helix-turn-helix domain"/>
    <property type="match status" value="1"/>
</dbReference>
<reference evidence="5 6" key="1">
    <citation type="journal article" date="2019" name="Emerg. Microbes Infect.">
        <title>Comprehensive subspecies identification of 175 nontuberculous mycobacteria species based on 7547 genomic profiles.</title>
        <authorList>
            <person name="Matsumoto Y."/>
            <person name="Kinjo T."/>
            <person name="Motooka D."/>
            <person name="Nabeya D."/>
            <person name="Jung N."/>
            <person name="Uechi K."/>
            <person name="Horii T."/>
            <person name="Iida T."/>
            <person name="Fujita J."/>
            <person name="Nakamura S."/>
        </authorList>
    </citation>
    <scope>NUCLEOTIDE SEQUENCE [LARGE SCALE GENOMIC DNA]</scope>
    <source>
        <strain evidence="5 6">JCM 16018</strain>
    </source>
</reference>
<dbReference type="AlphaFoldDB" id="A0A7I7P6Y6"/>
<organism evidence="5 6">
    <name type="scientific">Mycobacterium seoulense</name>
    <dbReference type="NCBI Taxonomy" id="386911"/>
    <lineage>
        <taxon>Bacteria</taxon>
        <taxon>Bacillati</taxon>
        <taxon>Actinomycetota</taxon>
        <taxon>Actinomycetes</taxon>
        <taxon>Mycobacteriales</taxon>
        <taxon>Mycobacteriaceae</taxon>
        <taxon>Mycobacterium</taxon>
    </lineage>
</organism>